<dbReference type="EC" id="3.4.13.9" evidence="7"/>
<dbReference type="GO" id="GO:0016795">
    <property type="term" value="F:phosphoric triester hydrolase activity"/>
    <property type="evidence" value="ECO:0007669"/>
    <property type="project" value="InterPro"/>
</dbReference>
<dbReference type="PANTHER" id="PTHR43226">
    <property type="entry name" value="XAA-PRO AMINOPEPTIDASE 3"/>
    <property type="match status" value="1"/>
</dbReference>
<keyword evidence="2 7" id="KW-0479">Metal-binding</keyword>
<dbReference type="EMBL" id="JAJATW010000007">
    <property type="protein sequence ID" value="MCB5161500.1"/>
    <property type="molecule type" value="Genomic_DNA"/>
</dbReference>
<dbReference type="PROSITE" id="PS00491">
    <property type="entry name" value="PROLINE_PEPTIDASE"/>
    <property type="match status" value="1"/>
</dbReference>
<keyword evidence="3 7" id="KW-0378">Hydrolase</keyword>
<dbReference type="InterPro" id="IPR000994">
    <property type="entry name" value="Pept_M24"/>
</dbReference>
<reference evidence="10" key="1">
    <citation type="submission" date="2021-10" db="EMBL/GenBank/DDBJ databases">
        <title>Marinomonas pontica sp. nov., isolated from the Black Sea.</title>
        <authorList>
            <person name="Zhao L.-H."/>
            <person name="Xue J.-H."/>
        </authorList>
    </citation>
    <scope>NUCLEOTIDE SEQUENCE</scope>
    <source>
        <strain evidence="10">E8</strain>
    </source>
</reference>
<evidence type="ECO:0000313" key="11">
    <source>
        <dbReference type="Proteomes" id="UP001139095"/>
    </source>
</evidence>
<keyword evidence="1 7" id="KW-0645">Protease</keyword>
<dbReference type="Gene3D" id="3.40.350.10">
    <property type="entry name" value="Creatinase/prolidase N-terminal domain"/>
    <property type="match status" value="1"/>
</dbReference>
<dbReference type="InterPro" id="IPR029149">
    <property type="entry name" value="Creatin/AminoP/Spt16_N"/>
</dbReference>
<evidence type="ECO:0000259" key="9">
    <source>
        <dbReference type="Pfam" id="PF21216"/>
    </source>
</evidence>
<feature type="binding site" evidence="7">
    <location>
        <position position="273"/>
    </location>
    <ligand>
        <name>Mn(2+)</name>
        <dbReference type="ChEBI" id="CHEBI:29035"/>
        <label>2</label>
    </ligand>
</feature>
<evidence type="ECO:0000313" key="10">
    <source>
        <dbReference type="EMBL" id="MCB5161500.1"/>
    </source>
</evidence>
<dbReference type="Gene3D" id="3.90.230.10">
    <property type="entry name" value="Creatinase/methionine aminopeptidase superfamily"/>
    <property type="match status" value="1"/>
</dbReference>
<evidence type="ECO:0000259" key="8">
    <source>
        <dbReference type="Pfam" id="PF00557"/>
    </source>
</evidence>
<dbReference type="GO" id="GO:0102009">
    <property type="term" value="F:proline dipeptidase activity"/>
    <property type="evidence" value="ECO:0007669"/>
    <property type="project" value="UniProtKB-EC"/>
</dbReference>
<keyword evidence="11" id="KW-1185">Reference proteome</keyword>
<dbReference type="InterPro" id="IPR001131">
    <property type="entry name" value="Peptidase_M24B_aminopep-P_CS"/>
</dbReference>
<dbReference type="NCBIfam" id="NF010133">
    <property type="entry name" value="PRK13607.1"/>
    <property type="match status" value="1"/>
</dbReference>
<keyword evidence="4 7" id="KW-0224">Dipeptidase</keyword>
<keyword evidence="6 7" id="KW-0464">Manganese</keyword>
<dbReference type="AlphaFoldDB" id="A0A9X1LEN7"/>
<feature type="binding site" evidence="7">
    <location>
        <position position="457"/>
    </location>
    <ligand>
        <name>Mn(2+)</name>
        <dbReference type="ChEBI" id="CHEBI:29035"/>
        <label>2</label>
    </ligand>
</feature>
<evidence type="ECO:0000256" key="3">
    <source>
        <dbReference type="ARBA" id="ARBA00022801"/>
    </source>
</evidence>
<feature type="binding site" evidence="7">
    <location>
        <position position="284"/>
    </location>
    <ligand>
        <name>Mn(2+)</name>
        <dbReference type="ChEBI" id="CHEBI:29035"/>
        <label>2</label>
    </ligand>
</feature>
<comment type="catalytic activity">
    <reaction evidence="7">
        <text>Xaa-L-Pro dipeptide + H2O = an L-alpha-amino acid + L-proline</text>
        <dbReference type="Rhea" id="RHEA:76407"/>
        <dbReference type="ChEBI" id="CHEBI:15377"/>
        <dbReference type="ChEBI" id="CHEBI:59869"/>
        <dbReference type="ChEBI" id="CHEBI:60039"/>
        <dbReference type="ChEBI" id="CHEBI:195196"/>
        <dbReference type="EC" id="3.4.13.9"/>
    </reaction>
</comment>
<comment type="cofactor">
    <cofactor evidence="7">
        <name>Mn(2+)</name>
        <dbReference type="ChEBI" id="CHEBI:29035"/>
    </cofactor>
    <text evidence="7">Binds 2 manganese ions per subunit.</text>
</comment>
<dbReference type="Proteomes" id="UP001139095">
    <property type="component" value="Unassembled WGS sequence"/>
</dbReference>
<evidence type="ECO:0000256" key="1">
    <source>
        <dbReference type="ARBA" id="ARBA00022670"/>
    </source>
</evidence>
<proteinExistence type="inferred from homology"/>
<dbReference type="InterPro" id="IPR036005">
    <property type="entry name" value="Creatinase/aminopeptidase-like"/>
</dbReference>
<feature type="binding site" evidence="7">
    <location>
        <position position="418"/>
    </location>
    <ligand>
        <name>Mn(2+)</name>
        <dbReference type="ChEBI" id="CHEBI:29035"/>
        <label>1</label>
    </ligand>
</feature>
<dbReference type="GO" id="GO:0004177">
    <property type="term" value="F:aminopeptidase activity"/>
    <property type="evidence" value="ECO:0007669"/>
    <property type="project" value="TreeGrafter"/>
</dbReference>
<keyword evidence="5 7" id="KW-0482">Metalloprotease</keyword>
<name>A0A9X1LEN7_9GAMM</name>
<dbReference type="PANTHER" id="PTHR43226:SF8">
    <property type="entry name" value="XAA-PRO DIPEPTIDASE"/>
    <property type="match status" value="1"/>
</dbReference>
<dbReference type="HAMAP" id="MF_01279">
    <property type="entry name" value="X_Pro_dipeptid"/>
    <property type="match status" value="1"/>
</dbReference>
<comment type="similarity">
    <text evidence="7">Belongs to the peptidase M24B family. Bacterial-type prolidase subfamily.</text>
</comment>
<dbReference type="Pfam" id="PF21216">
    <property type="entry name" value="PepQ_N"/>
    <property type="match status" value="1"/>
</dbReference>
<feature type="binding site" evidence="7">
    <location>
        <position position="457"/>
    </location>
    <ligand>
        <name>Mn(2+)</name>
        <dbReference type="ChEBI" id="CHEBI:29035"/>
        <label>1</label>
    </ligand>
</feature>
<feature type="domain" description="Xaa-Pro dipeptidase N-terminal" evidence="9">
    <location>
        <begin position="19"/>
        <end position="129"/>
    </location>
</feature>
<accession>A0A9X1LEN7</accession>
<dbReference type="SUPFAM" id="SSF55920">
    <property type="entry name" value="Creatinase/aminopeptidase"/>
    <property type="match status" value="1"/>
</dbReference>
<dbReference type="GO" id="GO:0008235">
    <property type="term" value="F:metalloexopeptidase activity"/>
    <property type="evidence" value="ECO:0007669"/>
    <property type="project" value="UniProtKB-UniRule"/>
</dbReference>
<sequence>MVSFDGDYASLGLQGQANLYSEHLATLRTRYDEAMTHFELDAVVLASGSKSFYFQDDHAHPFHGYSGAQQWLPFTLGSDTFVVLRLGQKPMLVWPVREDFWHAPYPVPSGDWQGEWDITLCRKEEGVSKKEESVSKKEESASKKKKRWFDCLPSRTAWLGPESVELQAALSLVAVPGLKAYVDFDKAVKTRFELAAMARANVRGAAGHVAAKAAFLAGKSELAVHLAFLQASGQSAFEEPYPGIVGLNEHAAVLHYEFKDSVSQAVSRSLLIDAGASEHGYASDITRTFVANTSATESSEQDAEFAALLRDMNRLEEGLCAEVTSGVAFRDLHAVCLRGIAGVLYEHGVCRLGVEEQLAKRIPQVFFPHGLGHLLGLQVHDVGGHQVDKAGTLSLPTEDAPFLRLTRSLEENMVVTIEPGLYFIPMLLEKMQASVPQHGCDLAKIKRLMPYGGIRIEDNVQVTAEKPVNLTREAFAKIGA</sequence>
<dbReference type="InterPro" id="IPR052433">
    <property type="entry name" value="X-Pro_dipept-like"/>
</dbReference>
<dbReference type="InterPro" id="IPR048819">
    <property type="entry name" value="PepQ_N"/>
</dbReference>
<feature type="binding site" evidence="7">
    <location>
        <position position="373"/>
    </location>
    <ligand>
        <name>Mn(2+)</name>
        <dbReference type="ChEBI" id="CHEBI:29035"/>
        <label>1</label>
    </ligand>
</feature>
<feature type="domain" description="Peptidase M24" evidence="8">
    <location>
        <begin position="196"/>
        <end position="464"/>
    </location>
</feature>
<feature type="binding site" evidence="7">
    <location>
        <position position="284"/>
    </location>
    <ligand>
        <name>Mn(2+)</name>
        <dbReference type="ChEBI" id="CHEBI:29035"/>
        <label>1</label>
    </ligand>
</feature>
<comment type="function">
    <text evidence="7">Splits dipeptides with a prolyl residue in the C-terminal position.</text>
</comment>
<evidence type="ECO:0000256" key="2">
    <source>
        <dbReference type="ARBA" id="ARBA00022723"/>
    </source>
</evidence>
<dbReference type="RefSeq" id="WP_226753875.1">
    <property type="nucleotide sequence ID" value="NZ_JAJATW010000007.1"/>
</dbReference>
<dbReference type="InterPro" id="IPR022846">
    <property type="entry name" value="X_Pro_dipept"/>
</dbReference>
<evidence type="ECO:0000256" key="6">
    <source>
        <dbReference type="ARBA" id="ARBA00023211"/>
    </source>
</evidence>
<gene>
    <name evidence="7 10" type="primary">pepQ</name>
    <name evidence="10" type="ORF">LG368_06250</name>
</gene>
<dbReference type="GO" id="GO:0005829">
    <property type="term" value="C:cytosol"/>
    <property type="evidence" value="ECO:0007669"/>
    <property type="project" value="TreeGrafter"/>
</dbReference>
<dbReference type="Pfam" id="PF00557">
    <property type="entry name" value="Peptidase_M24"/>
    <property type="match status" value="1"/>
</dbReference>
<evidence type="ECO:0000256" key="7">
    <source>
        <dbReference type="HAMAP-Rule" id="MF_01279"/>
    </source>
</evidence>
<dbReference type="GO" id="GO:0046872">
    <property type="term" value="F:metal ion binding"/>
    <property type="evidence" value="ECO:0007669"/>
    <property type="project" value="UniProtKB-KW"/>
</dbReference>
<comment type="caution">
    <text evidence="10">The sequence shown here is derived from an EMBL/GenBank/DDBJ whole genome shotgun (WGS) entry which is preliminary data.</text>
</comment>
<dbReference type="GO" id="GO:0006508">
    <property type="term" value="P:proteolysis"/>
    <property type="evidence" value="ECO:0007669"/>
    <property type="project" value="UniProtKB-KW"/>
</dbReference>
<organism evidence="10 11">
    <name type="scientific">Marinomonas algarum</name>
    <dbReference type="NCBI Taxonomy" id="2883105"/>
    <lineage>
        <taxon>Bacteria</taxon>
        <taxon>Pseudomonadati</taxon>
        <taxon>Pseudomonadota</taxon>
        <taxon>Gammaproteobacteria</taxon>
        <taxon>Oceanospirillales</taxon>
        <taxon>Oceanospirillaceae</taxon>
        <taxon>Marinomonas</taxon>
    </lineage>
</organism>
<evidence type="ECO:0000256" key="5">
    <source>
        <dbReference type="ARBA" id="ARBA00023049"/>
    </source>
</evidence>
<protein>
    <recommendedName>
        <fullName evidence="7">Xaa-Pro dipeptidase</fullName>
        <shortName evidence="7">X-Pro dipeptidase</shortName>
        <ecNumber evidence="7">3.4.13.9</ecNumber>
    </recommendedName>
    <alternativeName>
        <fullName evidence="7">Imidodipeptidase</fullName>
    </alternativeName>
    <alternativeName>
        <fullName evidence="7">Proline dipeptidase</fullName>
        <shortName evidence="7">Prolidase</shortName>
    </alternativeName>
</protein>
<evidence type="ECO:0000256" key="4">
    <source>
        <dbReference type="ARBA" id="ARBA00022997"/>
    </source>
</evidence>